<organism evidence="5 6">
    <name type="scientific">Pseudonocardia lutea</name>
    <dbReference type="NCBI Taxonomy" id="2172015"/>
    <lineage>
        <taxon>Bacteria</taxon>
        <taxon>Bacillati</taxon>
        <taxon>Actinomycetota</taxon>
        <taxon>Actinomycetes</taxon>
        <taxon>Pseudonocardiales</taxon>
        <taxon>Pseudonocardiaceae</taxon>
        <taxon>Pseudonocardia</taxon>
    </lineage>
</organism>
<dbReference type="PRINTS" id="PR00040">
    <property type="entry name" value="HTHMERR"/>
</dbReference>
<dbReference type="EMBL" id="JBHSQK010000113">
    <property type="protein sequence ID" value="MFC5952657.1"/>
    <property type="molecule type" value="Genomic_DNA"/>
</dbReference>
<dbReference type="SUPFAM" id="SSF46955">
    <property type="entry name" value="Putative DNA-binding domain"/>
    <property type="match status" value="1"/>
</dbReference>
<dbReference type="Proteomes" id="UP001596119">
    <property type="component" value="Unassembled WGS sequence"/>
</dbReference>
<keyword evidence="3" id="KW-0804">Transcription</keyword>
<dbReference type="CDD" id="cd04770">
    <property type="entry name" value="HTH_HMRTR"/>
    <property type="match status" value="1"/>
</dbReference>
<dbReference type="Pfam" id="PF13411">
    <property type="entry name" value="MerR_1"/>
    <property type="match status" value="1"/>
</dbReference>
<dbReference type="RefSeq" id="WP_379571750.1">
    <property type="nucleotide sequence ID" value="NZ_JBHSQK010000113.1"/>
</dbReference>
<evidence type="ECO:0000256" key="3">
    <source>
        <dbReference type="ARBA" id="ARBA00023163"/>
    </source>
</evidence>
<name>A0ABW1IGD8_9PSEU</name>
<keyword evidence="1" id="KW-0805">Transcription regulation</keyword>
<evidence type="ECO:0000313" key="5">
    <source>
        <dbReference type="EMBL" id="MFC5952657.1"/>
    </source>
</evidence>
<dbReference type="InterPro" id="IPR000551">
    <property type="entry name" value="MerR-type_HTH_dom"/>
</dbReference>
<dbReference type="PANTHER" id="PTHR30204:SF94">
    <property type="entry name" value="HEAVY METAL-DEPENDENT TRANSCRIPTIONAL REGULATOR HI_0293-RELATED"/>
    <property type="match status" value="1"/>
</dbReference>
<proteinExistence type="predicted"/>
<evidence type="ECO:0000313" key="6">
    <source>
        <dbReference type="Proteomes" id="UP001596119"/>
    </source>
</evidence>
<reference evidence="6" key="1">
    <citation type="journal article" date="2019" name="Int. J. Syst. Evol. Microbiol.">
        <title>The Global Catalogue of Microorganisms (GCM) 10K type strain sequencing project: providing services to taxonomists for standard genome sequencing and annotation.</title>
        <authorList>
            <consortium name="The Broad Institute Genomics Platform"/>
            <consortium name="The Broad Institute Genome Sequencing Center for Infectious Disease"/>
            <person name="Wu L."/>
            <person name="Ma J."/>
        </authorList>
    </citation>
    <scope>NUCLEOTIDE SEQUENCE [LARGE SCALE GENOMIC DNA]</scope>
    <source>
        <strain evidence="6">CGMCC 4.7397</strain>
    </source>
</reference>
<dbReference type="PROSITE" id="PS50937">
    <property type="entry name" value="HTH_MERR_2"/>
    <property type="match status" value="1"/>
</dbReference>
<evidence type="ECO:0000259" key="4">
    <source>
        <dbReference type="PROSITE" id="PS50937"/>
    </source>
</evidence>
<dbReference type="InterPro" id="IPR047057">
    <property type="entry name" value="MerR_fam"/>
</dbReference>
<keyword evidence="2" id="KW-0238">DNA-binding</keyword>
<protein>
    <submittedName>
        <fullName evidence="5">Heavy metal-responsive transcriptional regulator</fullName>
    </submittedName>
</protein>
<sequence>MRIGELAGRTGVRVRTIRFYEQSGLLPAPRRTRGGQRDYDDDAVTRLRFARSAQALGLTLAQIAEVLRVRDQGGPPCEHVTELLTNHIAAVEARIGELTALRDDLRARVPPAVVPDARRCHPDRICYLIEDAASDIRG</sequence>
<keyword evidence="6" id="KW-1185">Reference proteome</keyword>
<dbReference type="InterPro" id="IPR009061">
    <property type="entry name" value="DNA-bd_dom_put_sf"/>
</dbReference>
<dbReference type="PANTHER" id="PTHR30204">
    <property type="entry name" value="REDOX-CYCLING DRUG-SENSING TRANSCRIPTIONAL ACTIVATOR SOXR"/>
    <property type="match status" value="1"/>
</dbReference>
<feature type="domain" description="HTH merR-type" evidence="4">
    <location>
        <begin position="1"/>
        <end position="69"/>
    </location>
</feature>
<gene>
    <name evidence="5" type="ORF">ACFQH9_30795</name>
</gene>
<comment type="caution">
    <text evidence="5">The sequence shown here is derived from an EMBL/GenBank/DDBJ whole genome shotgun (WGS) entry which is preliminary data.</text>
</comment>
<evidence type="ECO:0000256" key="2">
    <source>
        <dbReference type="ARBA" id="ARBA00023125"/>
    </source>
</evidence>
<evidence type="ECO:0000256" key="1">
    <source>
        <dbReference type="ARBA" id="ARBA00023015"/>
    </source>
</evidence>
<dbReference type="SMART" id="SM00422">
    <property type="entry name" value="HTH_MERR"/>
    <property type="match status" value="1"/>
</dbReference>
<accession>A0ABW1IGD8</accession>
<dbReference type="Gene3D" id="1.10.1660.10">
    <property type="match status" value="1"/>
</dbReference>